<evidence type="ECO:0000259" key="9">
    <source>
        <dbReference type="Pfam" id="PF13231"/>
    </source>
</evidence>
<dbReference type="GO" id="GO:0016763">
    <property type="term" value="F:pentosyltransferase activity"/>
    <property type="evidence" value="ECO:0007669"/>
    <property type="project" value="TreeGrafter"/>
</dbReference>
<feature type="transmembrane region" description="Helical" evidence="8">
    <location>
        <begin position="291"/>
        <end position="309"/>
    </location>
</feature>
<evidence type="ECO:0000256" key="6">
    <source>
        <dbReference type="ARBA" id="ARBA00022989"/>
    </source>
</evidence>
<dbReference type="GO" id="GO:0005886">
    <property type="term" value="C:plasma membrane"/>
    <property type="evidence" value="ECO:0007669"/>
    <property type="project" value="UniProtKB-SubCell"/>
</dbReference>
<feature type="transmembrane region" description="Helical" evidence="8">
    <location>
        <begin position="201"/>
        <end position="221"/>
    </location>
</feature>
<dbReference type="AlphaFoldDB" id="A0A7W8YUW0"/>
<dbReference type="InterPro" id="IPR050297">
    <property type="entry name" value="LipidA_mod_glycosyltrf_83"/>
</dbReference>
<evidence type="ECO:0000256" key="4">
    <source>
        <dbReference type="ARBA" id="ARBA00022679"/>
    </source>
</evidence>
<dbReference type="PANTHER" id="PTHR33908:SF11">
    <property type="entry name" value="MEMBRANE PROTEIN"/>
    <property type="match status" value="1"/>
</dbReference>
<keyword evidence="2" id="KW-1003">Cell membrane</keyword>
<evidence type="ECO:0000256" key="1">
    <source>
        <dbReference type="ARBA" id="ARBA00004651"/>
    </source>
</evidence>
<keyword evidence="4 10" id="KW-0808">Transferase</keyword>
<organism evidence="10 11">
    <name type="scientific">Pedobacter cryoconitis</name>
    <dbReference type="NCBI Taxonomy" id="188932"/>
    <lineage>
        <taxon>Bacteria</taxon>
        <taxon>Pseudomonadati</taxon>
        <taxon>Bacteroidota</taxon>
        <taxon>Sphingobacteriia</taxon>
        <taxon>Sphingobacteriales</taxon>
        <taxon>Sphingobacteriaceae</taxon>
        <taxon>Pedobacter</taxon>
    </lineage>
</organism>
<feature type="transmembrane region" description="Helical" evidence="8">
    <location>
        <begin position="80"/>
        <end position="101"/>
    </location>
</feature>
<name>A0A7W8YUW0_9SPHI</name>
<dbReference type="GO" id="GO:0009103">
    <property type="term" value="P:lipopolysaccharide biosynthetic process"/>
    <property type="evidence" value="ECO:0007669"/>
    <property type="project" value="UniProtKB-ARBA"/>
</dbReference>
<feature type="transmembrane region" description="Helical" evidence="8">
    <location>
        <begin position="246"/>
        <end position="271"/>
    </location>
</feature>
<feature type="domain" description="Glycosyltransferase RgtA/B/C/D-like" evidence="9">
    <location>
        <begin position="59"/>
        <end position="219"/>
    </location>
</feature>
<evidence type="ECO:0000313" key="10">
    <source>
        <dbReference type="EMBL" id="MBB5622249.1"/>
    </source>
</evidence>
<gene>
    <name evidence="10" type="ORF">HDE69_003314</name>
</gene>
<protein>
    <submittedName>
        <fullName evidence="10">4-amino-4-deoxy-L-arabinose transferase-like glycosyltransferase</fullName>
    </submittedName>
</protein>
<evidence type="ECO:0000256" key="7">
    <source>
        <dbReference type="ARBA" id="ARBA00023136"/>
    </source>
</evidence>
<feature type="transmembrane region" description="Helical" evidence="8">
    <location>
        <begin position="158"/>
        <end position="189"/>
    </location>
</feature>
<comment type="subcellular location">
    <subcellularLocation>
        <location evidence="1">Cell membrane</location>
        <topology evidence="1">Multi-pass membrane protein</topology>
    </subcellularLocation>
</comment>
<evidence type="ECO:0000256" key="8">
    <source>
        <dbReference type="SAM" id="Phobius"/>
    </source>
</evidence>
<evidence type="ECO:0000256" key="2">
    <source>
        <dbReference type="ARBA" id="ARBA00022475"/>
    </source>
</evidence>
<feature type="transmembrane region" description="Helical" evidence="8">
    <location>
        <begin position="342"/>
        <end position="362"/>
    </location>
</feature>
<accession>A0A7W8YUW0</accession>
<evidence type="ECO:0000313" key="11">
    <source>
        <dbReference type="Proteomes" id="UP000537718"/>
    </source>
</evidence>
<keyword evidence="7 8" id="KW-0472">Membrane</keyword>
<feature type="transmembrane region" description="Helical" evidence="8">
    <location>
        <begin position="315"/>
        <end position="333"/>
    </location>
</feature>
<dbReference type="PANTHER" id="PTHR33908">
    <property type="entry name" value="MANNOSYLTRANSFERASE YKCB-RELATED"/>
    <property type="match status" value="1"/>
</dbReference>
<reference evidence="10 11" key="1">
    <citation type="submission" date="2020-08" db="EMBL/GenBank/DDBJ databases">
        <title>Genomic Encyclopedia of Type Strains, Phase IV (KMG-V): Genome sequencing to study the core and pangenomes of soil and plant-associated prokaryotes.</title>
        <authorList>
            <person name="Whitman W."/>
        </authorList>
    </citation>
    <scope>NUCLEOTIDE SEQUENCE [LARGE SCALE GENOMIC DNA]</scope>
    <source>
        <strain evidence="10 11">MP7CTX6</strain>
    </source>
</reference>
<evidence type="ECO:0000256" key="5">
    <source>
        <dbReference type="ARBA" id="ARBA00022692"/>
    </source>
</evidence>
<dbReference type="InterPro" id="IPR038731">
    <property type="entry name" value="RgtA/B/C-like"/>
</dbReference>
<dbReference type="EMBL" id="JACHCF010000007">
    <property type="protein sequence ID" value="MBB5622249.1"/>
    <property type="molecule type" value="Genomic_DNA"/>
</dbReference>
<keyword evidence="3" id="KW-0328">Glycosyltransferase</keyword>
<keyword evidence="6 8" id="KW-1133">Transmembrane helix</keyword>
<evidence type="ECO:0000256" key="3">
    <source>
        <dbReference type="ARBA" id="ARBA00022676"/>
    </source>
</evidence>
<keyword evidence="5 8" id="KW-0812">Transmembrane</keyword>
<feature type="transmembrane region" description="Helical" evidence="8">
    <location>
        <begin position="18"/>
        <end position="37"/>
    </location>
</feature>
<proteinExistence type="predicted"/>
<dbReference type="Proteomes" id="UP000537718">
    <property type="component" value="Unassembled WGS sequence"/>
</dbReference>
<comment type="caution">
    <text evidence="10">The sequence shown here is derived from an EMBL/GenBank/DDBJ whole genome shotgun (WGS) entry which is preliminary data.</text>
</comment>
<sequence length="499" mass="57614">MTIKQFVRLRAGDAQSKYILWMIMLITGLRLAFIFIMGPMPQDAYYFFYSQHPALSYFDHPPMIAIILRLFTALFGQHVIVLKIASSCVTILTVFLFYHAARCFLGTNGATKATTLLLSTLMVTILSLVATPDTPLLMYWALAIYLLYQAIFKHKNTYWIWAGVAMGLAFDSKYTGIFLPAGLVLFLLLSATYRRQLISKWFWFAVILFLIVILPVFIWNLENNFASFKFQGTSRMNSASEMRLQLQYFLGLVGHQSFIIIPILLAAIFYFVYRILRKSKFNFFQIPEEKLFLLCFFLPLICSFTLLSFVCWIKLNWLMPGYLTGIILVSLYIPQKWVFRQVVFSLFLHLLLAAELIFYPFAVRSDDTWYGWEELGKQVTQLKRNYPNTFVFSADGYKTSAELNLLTTGFTYSQNILGQHALEFNYVHANLSLLKGKNALYIDSEPGFTNEAKGTQAPDYLLRYFQSVKELSPILIKNNGHDVRKFLVYYCIGYRGTGK</sequence>
<dbReference type="Pfam" id="PF13231">
    <property type="entry name" value="PMT_2"/>
    <property type="match status" value="1"/>
</dbReference>
<dbReference type="RefSeq" id="WP_183868170.1">
    <property type="nucleotide sequence ID" value="NZ_JACHCF010000007.1"/>
</dbReference>